<dbReference type="Pfam" id="PF02885">
    <property type="entry name" value="Glycos_trans_3N"/>
    <property type="match status" value="1"/>
</dbReference>
<keyword evidence="4" id="KW-0808">Transferase</keyword>
<dbReference type="Pfam" id="PF00591">
    <property type="entry name" value="Glycos_transf_3"/>
    <property type="match status" value="1"/>
</dbReference>
<evidence type="ECO:0000256" key="3">
    <source>
        <dbReference type="ARBA" id="ARBA00022676"/>
    </source>
</evidence>
<dbReference type="Pfam" id="PF07831">
    <property type="entry name" value="PYNP_C"/>
    <property type="match status" value="1"/>
</dbReference>
<dbReference type="AlphaFoldDB" id="A0A381UYT3"/>
<dbReference type="PIRSF" id="PIRSF000478">
    <property type="entry name" value="TP_PyNP"/>
    <property type="match status" value="1"/>
</dbReference>
<dbReference type="PANTHER" id="PTHR10515:SF0">
    <property type="entry name" value="THYMIDINE PHOSPHORYLASE"/>
    <property type="match status" value="1"/>
</dbReference>
<dbReference type="InterPro" id="IPR013102">
    <property type="entry name" value="PYNP_C"/>
</dbReference>
<dbReference type="InterPro" id="IPR036320">
    <property type="entry name" value="Glycosyl_Trfase_fam3_N_dom_sf"/>
</dbReference>
<dbReference type="PROSITE" id="PS00647">
    <property type="entry name" value="THYMID_PHOSPHORYLASE"/>
    <property type="match status" value="1"/>
</dbReference>
<organism evidence="6">
    <name type="scientific">marine metagenome</name>
    <dbReference type="NCBI Taxonomy" id="408172"/>
    <lineage>
        <taxon>unclassified sequences</taxon>
        <taxon>metagenomes</taxon>
        <taxon>ecological metagenomes</taxon>
    </lineage>
</organism>
<dbReference type="Gene3D" id="3.40.1030.10">
    <property type="entry name" value="Nucleoside phosphorylase/phosphoribosyltransferase catalytic domain"/>
    <property type="match status" value="1"/>
</dbReference>
<dbReference type="FunFam" id="3.40.1030.10:FF:000003">
    <property type="entry name" value="Pyrimidine-nucleoside phosphorylase"/>
    <property type="match status" value="1"/>
</dbReference>
<evidence type="ECO:0000256" key="4">
    <source>
        <dbReference type="ARBA" id="ARBA00022679"/>
    </source>
</evidence>
<keyword evidence="3" id="KW-0328">Glycosyltransferase</keyword>
<dbReference type="SMART" id="SM00941">
    <property type="entry name" value="PYNP_C"/>
    <property type="match status" value="1"/>
</dbReference>
<dbReference type="NCBIfam" id="TIGR02644">
    <property type="entry name" value="Y_phosphoryl"/>
    <property type="match status" value="1"/>
</dbReference>
<dbReference type="Gene3D" id="1.20.970.10">
    <property type="entry name" value="Transferase, Pyrimidine Nucleoside Phosphorylase, Chain C"/>
    <property type="match status" value="1"/>
</dbReference>
<dbReference type="InterPro" id="IPR036566">
    <property type="entry name" value="PYNP-like_C_sf"/>
</dbReference>
<dbReference type="GO" id="GO:0006206">
    <property type="term" value="P:pyrimidine nucleobase metabolic process"/>
    <property type="evidence" value="ECO:0007669"/>
    <property type="project" value="InterPro"/>
</dbReference>
<dbReference type="Gene3D" id="3.90.1170.30">
    <property type="entry name" value="Pyrimidine nucleoside phosphorylase-like, C-terminal domain"/>
    <property type="match status" value="1"/>
</dbReference>
<dbReference type="GO" id="GO:0006213">
    <property type="term" value="P:pyrimidine nucleoside metabolic process"/>
    <property type="evidence" value="ECO:0007669"/>
    <property type="project" value="InterPro"/>
</dbReference>
<evidence type="ECO:0000313" key="6">
    <source>
        <dbReference type="EMBL" id="SVA33292.1"/>
    </source>
</evidence>
<dbReference type="PANTHER" id="PTHR10515">
    <property type="entry name" value="THYMIDINE PHOSPHORYLASE"/>
    <property type="match status" value="1"/>
</dbReference>
<dbReference type="EMBL" id="UINC01007433">
    <property type="protein sequence ID" value="SVA33292.1"/>
    <property type="molecule type" value="Genomic_DNA"/>
</dbReference>
<evidence type="ECO:0000259" key="5">
    <source>
        <dbReference type="SMART" id="SM00941"/>
    </source>
</evidence>
<evidence type="ECO:0000256" key="1">
    <source>
        <dbReference type="ARBA" id="ARBA00006915"/>
    </source>
</evidence>
<dbReference type="InterPro" id="IPR018090">
    <property type="entry name" value="Pyrmidine_PPas_bac/euk"/>
</dbReference>
<name>A0A381UYT3_9ZZZZ</name>
<dbReference type="InterPro" id="IPR000312">
    <property type="entry name" value="Glycosyl_Trfase_fam3"/>
</dbReference>
<proteinExistence type="inferred from homology"/>
<dbReference type="InterPro" id="IPR000053">
    <property type="entry name" value="Thymidine/pyrmidine_PPase"/>
</dbReference>
<dbReference type="SUPFAM" id="SSF47648">
    <property type="entry name" value="Nucleoside phosphorylase/phosphoribosyltransferase N-terminal domain"/>
    <property type="match status" value="1"/>
</dbReference>
<feature type="domain" description="Pyrimidine nucleoside phosphorylase C-terminal" evidence="5">
    <location>
        <begin position="347"/>
        <end position="421"/>
    </location>
</feature>
<comment type="similarity">
    <text evidence="1">Belongs to the thymidine/pyrimidine-nucleoside phosphorylase family.</text>
</comment>
<dbReference type="GO" id="GO:0009032">
    <property type="term" value="F:thymidine phosphorylase activity"/>
    <property type="evidence" value="ECO:0007669"/>
    <property type="project" value="TreeGrafter"/>
</dbReference>
<dbReference type="SUPFAM" id="SSF52418">
    <property type="entry name" value="Nucleoside phosphorylase/phosphoribosyltransferase catalytic domain"/>
    <property type="match status" value="1"/>
</dbReference>
<dbReference type="GO" id="GO:0004645">
    <property type="term" value="F:1,4-alpha-oligoglucan phosphorylase activity"/>
    <property type="evidence" value="ECO:0007669"/>
    <property type="project" value="InterPro"/>
</dbReference>
<accession>A0A381UYT3</accession>
<dbReference type="NCBIfam" id="NF004490">
    <property type="entry name" value="PRK05820.1"/>
    <property type="match status" value="1"/>
</dbReference>
<evidence type="ECO:0000256" key="2">
    <source>
        <dbReference type="ARBA" id="ARBA00011738"/>
    </source>
</evidence>
<dbReference type="GO" id="GO:0005829">
    <property type="term" value="C:cytosol"/>
    <property type="evidence" value="ECO:0007669"/>
    <property type="project" value="TreeGrafter"/>
</dbReference>
<gene>
    <name evidence="6" type="ORF">METZ01_LOCUS86146</name>
</gene>
<dbReference type="InterPro" id="IPR017459">
    <property type="entry name" value="Glycosyl_Trfase_fam3_N_dom"/>
</dbReference>
<protein>
    <recommendedName>
        <fullName evidence="5">Pyrimidine nucleoside phosphorylase C-terminal domain-containing protein</fullName>
    </recommendedName>
</protein>
<dbReference type="SUPFAM" id="SSF54680">
    <property type="entry name" value="Pyrimidine nucleoside phosphorylase C-terminal domain"/>
    <property type="match status" value="1"/>
</dbReference>
<reference evidence="6" key="1">
    <citation type="submission" date="2018-05" db="EMBL/GenBank/DDBJ databases">
        <authorList>
            <person name="Lanie J.A."/>
            <person name="Ng W.-L."/>
            <person name="Kazmierczak K.M."/>
            <person name="Andrzejewski T.M."/>
            <person name="Davidsen T.M."/>
            <person name="Wayne K.J."/>
            <person name="Tettelin H."/>
            <person name="Glass J.I."/>
            <person name="Rusch D."/>
            <person name="Podicherti R."/>
            <person name="Tsui H.-C.T."/>
            <person name="Winkler M.E."/>
        </authorList>
    </citation>
    <scope>NUCLEOTIDE SEQUENCE</scope>
</reference>
<comment type="subunit">
    <text evidence="2">Homodimer.</text>
</comment>
<dbReference type="InterPro" id="IPR017872">
    <property type="entry name" value="Pyrmidine_PPase_CS"/>
</dbReference>
<dbReference type="InterPro" id="IPR035902">
    <property type="entry name" value="Nuc_phospho_transferase"/>
</dbReference>
<sequence length="436" mass="46630">MVFLDLIEKKRDGGELSAAEIDEMIGLYVGDDIADYQMSSFLMAVMWRGLTNAETATLTWSMAESGARFDFSSLMEPKVDKHSTGGVGDKVSLLLAPLAAACGCIVPMISGRGLGHTGGTLDKLESIPGFRVDLGHDEFRKQLEAIGVAMGSQTKELVPADRKLYELRSLTATIPETGLITASILSKKIAEGTESLVLDVKTGSGAFMQRLDDARQLADRLHQVAILSGLQCSILITEMDQPLGYTVGNSLEVREAIAVLSGDAERSTDLKELTLELTTEMLVLSGLSESHPHGLRLARQALDSGKALERLGELIEAQGGNPRIIDNIGLLPQSPHTTVVTAPHEGWVACIDARLIGDATVALGAGRTQRSDSLDPAAGIELHAKCGQWVSRDEPWATLYHGPGADLGRATMKLKAALSISPDKPAAIHLVKERRP</sequence>